<dbReference type="GO" id="GO:0006284">
    <property type="term" value="P:base-excision repair"/>
    <property type="evidence" value="ECO:0007669"/>
    <property type="project" value="InterPro"/>
</dbReference>
<keyword evidence="1" id="KW-0862">Zinc</keyword>
<dbReference type="Pfam" id="PF03352">
    <property type="entry name" value="Adenine_glyco"/>
    <property type="match status" value="1"/>
</dbReference>
<feature type="binding site" evidence="1">
    <location>
        <position position="212"/>
    </location>
    <ligand>
        <name>Zn(2+)</name>
        <dbReference type="ChEBI" id="CHEBI:29105"/>
    </ligand>
</feature>
<dbReference type="InterPro" id="IPR005019">
    <property type="entry name" value="Adenine_glyco"/>
</dbReference>
<name>A0A1X7C9X4_9MICC</name>
<feature type="binding site" evidence="1">
    <location>
        <position position="208"/>
    </location>
    <ligand>
        <name>Zn(2+)</name>
        <dbReference type="ChEBI" id="CHEBI:29105"/>
    </ligand>
</feature>
<dbReference type="PANTHER" id="PTHR30037">
    <property type="entry name" value="DNA-3-METHYLADENINE GLYCOSYLASE 1"/>
    <property type="match status" value="1"/>
</dbReference>
<dbReference type="SUPFAM" id="SSF48150">
    <property type="entry name" value="DNA-glycosylase"/>
    <property type="match status" value="1"/>
</dbReference>
<gene>
    <name evidence="2" type="ORF">SAMN06296028_10242</name>
</gene>
<dbReference type="AlphaFoldDB" id="A0A1X7C9X4"/>
<dbReference type="InterPro" id="IPR011257">
    <property type="entry name" value="DNA_glycosylase"/>
</dbReference>
<feature type="binding site" evidence="1">
    <location>
        <position position="49"/>
    </location>
    <ligand>
        <name>Zn(2+)</name>
        <dbReference type="ChEBI" id="CHEBI:29105"/>
    </ligand>
</feature>
<dbReference type="RefSeq" id="WP_085106119.1">
    <property type="nucleotide sequence ID" value="NZ_FXAC01000002.1"/>
</dbReference>
<dbReference type="EMBL" id="FXAC01000002">
    <property type="protein sequence ID" value="SME92752.1"/>
    <property type="molecule type" value="Genomic_DNA"/>
</dbReference>
<dbReference type="PANTHER" id="PTHR30037:SF4">
    <property type="entry name" value="DNA-3-METHYLADENINE GLYCOSYLASE I"/>
    <property type="match status" value="1"/>
</dbReference>
<organism evidence="2 3">
    <name type="scientific">Kocuria marina subsp. indica</name>
    <dbReference type="NCBI Taxonomy" id="1049583"/>
    <lineage>
        <taxon>Bacteria</taxon>
        <taxon>Bacillati</taxon>
        <taxon>Actinomycetota</taxon>
        <taxon>Actinomycetes</taxon>
        <taxon>Micrococcales</taxon>
        <taxon>Micrococcaceae</taxon>
        <taxon>Kocuria</taxon>
    </lineage>
</organism>
<dbReference type="GO" id="GO:0046872">
    <property type="term" value="F:metal ion binding"/>
    <property type="evidence" value="ECO:0007669"/>
    <property type="project" value="UniProtKB-KW"/>
</dbReference>
<keyword evidence="3" id="KW-1185">Reference proteome</keyword>
<proteinExistence type="predicted"/>
<protein>
    <submittedName>
        <fullName evidence="2">DNA-3-methyladenine glycosylase I</fullName>
    </submittedName>
</protein>
<feature type="binding site" evidence="1">
    <location>
        <position position="36"/>
    </location>
    <ligand>
        <name>Zn(2+)</name>
        <dbReference type="ChEBI" id="CHEBI:29105"/>
    </ligand>
</feature>
<sequence>MTTSSETTPADAQDTSHSTPHTAFRVVHCGDGLRRCPWAVSTPGALADHDHDWGTAPSSADEYFATLTLELVDSGLARWSQSARHGSWYLHMADLEPARVSLFDEDDVDDLLVNAELIRNRAKIEAVIHNAEVCRDWDMDRWLALLEEAGVPFPGDAPEAAPDNALELPDSSTESRRLSQVLRSHGIVLVGPVTAYRWLQRIGRAPGHLAGCFRTEPGDGG</sequence>
<keyword evidence="1" id="KW-0479">Metal-binding</keyword>
<accession>A0A1X7C9X4</accession>
<dbReference type="InterPro" id="IPR052891">
    <property type="entry name" value="DNA-3mA_glycosylase"/>
</dbReference>
<reference evidence="3" key="1">
    <citation type="submission" date="2017-04" db="EMBL/GenBank/DDBJ databases">
        <authorList>
            <person name="Varghese N."/>
            <person name="Submissions S."/>
        </authorList>
    </citation>
    <scope>NUCLEOTIDE SEQUENCE [LARGE SCALE GENOMIC DNA]</scope>
    <source>
        <strain evidence="3">NIO-1021</strain>
    </source>
</reference>
<evidence type="ECO:0000256" key="1">
    <source>
        <dbReference type="PIRSR" id="PIRSR605019-1"/>
    </source>
</evidence>
<dbReference type="Proteomes" id="UP000192929">
    <property type="component" value="Unassembled WGS sequence"/>
</dbReference>
<dbReference type="GO" id="GO:0008725">
    <property type="term" value="F:DNA-3-methyladenine glycosylase activity"/>
    <property type="evidence" value="ECO:0007669"/>
    <property type="project" value="InterPro"/>
</dbReference>
<evidence type="ECO:0000313" key="2">
    <source>
        <dbReference type="EMBL" id="SME92752.1"/>
    </source>
</evidence>
<evidence type="ECO:0000313" key="3">
    <source>
        <dbReference type="Proteomes" id="UP000192929"/>
    </source>
</evidence>
<dbReference type="Gene3D" id="1.10.340.30">
    <property type="entry name" value="Hypothetical protein, domain 2"/>
    <property type="match status" value="1"/>
</dbReference>